<organism evidence="3 4">
    <name type="scientific">Paralysiella testudinis</name>
    <dbReference type="NCBI Taxonomy" id="2809020"/>
    <lineage>
        <taxon>Bacteria</taxon>
        <taxon>Pseudomonadati</taxon>
        <taxon>Pseudomonadota</taxon>
        <taxon>Betaproteobacteria</taxon>
        <taxon>Neisseriales</taxon>
        <taxon>Neisseriaceae</taxon>
        <taxon>Paralysiella</taxon>
    </lineage>
</organism>
<feature type="chain" id="PRO_5034069680" evidence="1">
    <location>
        <begin position="22"/>
        <end position="238"/>
    </location>
</feature>
<reference evidence="3" key="1">
    <citation type="submission" date="2021-02" db="EMBL/GenBank/DDBJ databases">
        <title>Neisseriaceae sp. 26B isolated from the cloaca of a Common Toad-headed Turtle (Mesoclemmys nasuta).</title>
        <authorList>
            <person name="Spergser J."/>
            <person name="Busse H.-J."/>
        </authorList>
    </citation>
    <scope>NUCLEOTIDE SEQUENCE</scope>
    <source>
        <strain evidence="3">26B</strain>
    </source>
</reference>
<dbReference type="AlphaFoldDB" id="A0A892ZFK0"/>
<dbReference type="PANTHER" id="PTHR33336:SF3">
    <property type="entry name" value="ABM DOMAIN-CONTAINING PROTEIN"/>
    <property type="match status" value="1"/>
</dbReference>
<feature type="domain" description="ABM" evidence="2">
    <location>
        <begin position="134"/>
        <end position="223"/>
    </location>
</feature>
<feature type="domain" description="ABM" evidence="2">
    <location>
        <begin position="24"/>
        <end position="117"/>
    </location>
</feature>
<evidence type="ECO:0000259" key="2">
    <source>
        <dbReference type="PROSITE" id="PS51725"/>
    </source>
</evidence>
<sequence length="238" mass="26715">MKITHAAACLSALAIATAAQAAPLVRIFELSVHPAEQAAFANVGIDNLSTSIRNEPGTLAMYAAQRTDRPSEHIVVEIYRDEAAYRIHADSPQFKRFAEVAKNALAGRKMWETEPQFLMEKPTALYAINNQRLKINLAEITVKPEHNAAFRKIVMDEMRQSMAQERGVLAMYAVTLKNAPNEWRFFEIYADENVYLAHRQTPHFQGCLKATAEMVRARKVIELQGGTLVNQGGLRFDD</sequence>
<protein>
    <submittedName>
        <fullName evidence="3">Antibiotic biosynthesis monooxygenase</fullName>
    </submittedName>
</protein>
<keyword evidence="3" id="KW-0503">Monooxygenase</keyword>
<dbReference type="SUPFAM" id="SSF54909">
    <property type="entry name" value="Dimeric alpha+beta barrel"/>
    <property type="match status" value="2"/>
</dbReference>
<keyword evidence="1" id="KW-0732">Signal</keyword>
<dbReference type="InterPro" id="IPR007138">
    <property type="entry name" value="ABM_dom"/>
</dbReference>
<dbReference type="PROSITE" id="PS51725">
    <property type="entry name" value="ABM"/>
    <property type="match status" value="2"/>
</dbReference>
<proteinExistence type="predicted"/>
<dbReference type="Pfam" id="PF03992">
    <property type="entry name" value="ABM"/>
    <property type="match status" value="2"/>
</dbReference>
<dbReference type="KEGG" id="ptes:JQU52_11945"/>
<dbReference type="GO" id="GO:0004497">
    <property type="term" value="F:monooxygenase activity"/>
    <property type="evidence" value="ECO:0007669"/>
    <property type="project" value="UniProtKB-KW"/>
</dbReference>
<dbReference type="InterPro" id="IPR011008">
    <property type="entry name" value="Dimeric_a/b-barrel"/>
</dbReference>
<evidence type="ECO:0000256" key="1">
    <source>
        <dbReference type="SAM" id="SignalP"/>
    </source>
</evidence>
<feature type="signal peptide" evidence="1">
    <location>
        <begin position="1"/>
        <end position="21"/>
    </location>
</feature>
<accession>A0A892ZFK0</accession>
<dbReference type="Gene3D" id="3.30.70.100">
    <property type="match status" value="1"/>
</dbReference>
<keyword evidence="4" id="KW-1185">Reference proteome</keyword>
<dbReference type="EMBL" id="CP069798">
    <property type="protein sequence ID" value="QRQ81413.1"/>
    <property type="molecule type" value="Genomic_DNA"/>
</dbReference>
<dbReference type="Proteomes" id="UP000653156">
    <property type="component" value="Chromosome"/>
</dbReference>
<dbReference type="InterPro" id="IPR050744">
    <property type="entry name" value="AI-2_Isomerase_LsrG"/>
</dbReference>
<dbReference type="RefSeq" id="WP_230338706.1">
    <property type="nucleotide sequence ID" value="NZ_CP069798.1"/>
</dbReference>
<evidence type="ECO:0000313" key="3">
    <source>
        <dbReference type="EMBL" id="QRQ81413.1"/>
    </source>
</evidence>
<dbReference type="PANTHER" id="PTHR33336">
    <property type="entry name" value="QUINOL MONOOXYGENASE YGIN-RELATED"/>
    <property type="match status" value="1"/>
</dbReference>
<keyword evidence="3" id="KW-0560">Oxidoreductase</keyword>
<name>A0A892ZFK0_9NEIS</name>
<gene>
    <name evidence="3" type="ORF">JQU52_11945</name>
</gene>
<evidence type="ECO:0000313" key="4">
    <source>
        <dbReference type="Proteomes" id="UP000653156"/>
    </source>
</evidence>